<feature type="domain" description="FAD-binding" evidence="1">
    <location>
        <begin position="6"/>
        <end position="41"/>
    </location>
</feature>
<dbReference type="Gene3D" id="3.30.9.100">
    <property type="match status" value="1"/>
</dbReference>
<reference evidence="2" key="2">
    <citation type="submission" date="2021-08" db="EMBL/GenBank/DDBJ databases">
        <authorList>
            <person name="Tani A."/>
            <person name="Ola A."/>
            <person name="Ogura Y."/>
            <person name="Katsura K."/>
            <person name="Hayashi T."/>
        </authorList>
    </citation>
    <scope>NUCLEOTIDE SEQUENCE</scope>
    <source>
        <strain evidence="2">JCM 32048</strain>
    </source>
</reference>
<keyword evidence="3" id="KW-1185">Reference proteome</keyword>
<sequence length="440" mass="46028">MRTPVHICVVGGGPAGIVTAIELTRLGFSVHVVDAGHAKAHWPEVASPDLIALAEKLGLLPALANAAVGHLSRKIVLTSRRGLSGDHASTGCLVLDRARLAASLRMAAISKGVVFSIGTAGRMRGCEGALEVPILGSPRQAIIARQVVLAGGRRTRGPGRLELLGERRVTFYGIAESSLVSVGTSVFEGDQEEWSWAVAMRDGLHILTSTLAGASSPQAALDRSLRPYRRNGPARLIRGTDSSLRAANEALGDHWIRVGDALVAPSPLASNGLYAAMLSGVQAARVLNTRMRAGERSRIAAEFYRNLQAASVRSSQAAVDPGANASGGTVLLPAMATTDVQELFLRPGLAITNVPVLQGDLIDEAPALICRSGRAVAFVDGLPVAELIRPLVDGKSLATAVGEWGRLSAETCSRFASLLIAEAFVCPRNACTPPKRPTSP</sequence>
<comment type="caution">
    <text evidence="2">The sequence shown here is derived from an EMBL/GenBank/DDBJ whole genome shotgun (WGS) entry which is preliminary data.</text>
</comment>
<dbReference type="Gene3D" id="3.50.50.60">
    <property type="entry name" value="FAD/NAD(P)-binding domain"/>
    <property type="match status" value="1"/>
</dbReference>
<evidence type="ECO:0000313" key="3">
    <source>
        <dbReference type="Proteomes" id="UP001055286"/>
    </source>
</evidence>
<evidence type="ECO:0000259" key="1">
    <source>
        <dbReference type="Pfam" id="PF01494"/>
    </source>
</evidence>
<dbReference type="PANTHER" id="PTHR42685:SF22">
    <property type="entry name" value="CONDITIONED MEDIUM FACTOR RECEPTOR 1"/>
    <property type="match status" value="1"/>
</dbReference>
<dbReference type="SUPFAM" id="SSF51905">
    <property type="entry name" value="FAD/NAD(P)-binding domain"/>
    <property type="match status" value="1"/>
</dbReference>
<name>A0AA37HJW9_9HYPH</name>
<organism evidence="2 3">
    <name type="scientific">Methylobacterium frigidaeris</name>
    <dbReference type="NCBI Taxonomy" id="2038277"/>
    <lineage>
        <taxon>Bacteria</taxon>
        <taxon>Pseudomonadati</taxon>
        <taxon>Pseudomonadota</taxon>
        <taxon>Alphaproteobacteria</taxon>
        <taxon>Hyphomicrobiales</taxon>
        <taxon>Methylobacteriaceae</taxon>
        <taxon>Methylobacterium</taxon>
    </lineage>
</organism>
<dbReference type="Pfam" id="PF01494">
    <property type="entry name" value="FAD_binding_3"/>
    <property type="match status" value="1"/>
</dbReference>
<dbReference type="EMBL" id="BPQJ01000067">
    <property type="protein sequence ID" value="GJD66495.1"/>
    <property type="molecule type" value="Genomic_DNA"/>
</dbReference>
<evidence type="ECO:0000313" key="2">
    <source>
        <dbReference type="EMBL" id="GJD66495.1"/>
    </source>
</evidence>
<dbReference type="GO" id="GO:0071949">
    <property type="term" value="F:FAD binding"/>
    <property type="evidence" value="ECO:0007669"/>
    <property type="project" value="InterPro"/>
</dbReference>
<dbReference type="InterPro" id="IPR036188">
    <property type="entry name" value="FAD/NAD-bd_sf"/>
</dbReference>
<dbReference type="InterPro" id="IPR002938">
    <property type="entry name" value="FAD-bd"/>
</dbReference>
<protein>
    <recommendedName>
        <fullName evidence="1">FAD-binding domain-containing protein</fullName>
    </recommendedName>
</protein>
<accession>A0AA37HJW9</accession>
<gene>
    <name evidence="2" type="ORF">MPEAHAMD_6693</name>
</gene>
<dbReference type="Proteomes" id="UP001055286">
    <property type="component" value="Unassembled WGS sequence"/>
</dbReference>
<dbReference type="RefSeq" id="WP_238193525.1">
    <property type="nucleotide sequence ID" value="NZ_BPQJ01000067.1"/>
</dbReference>
<reference evidence="2" key="1">
    <citation type="journal article" date="2016" name="Front. Microbiol.">
        <title>Genome Sequence of the Piezophilic, Mesophilic Sulfate-Reducing Bacterium Desulfovibrio indicus J2T.</title>
        <authorList>
            <person name="Cao J."/>
            <person name="Maignien L."/>
            <person name="Shao Z."/>
            <person name="Alain K."/>
            <person name="Jebbar M."/>
        </authorList>
    </citation>
    <scope>NUCLEOTIDE SEQUENCE</scope>
    <source>
        <strain evidence="2">JCM 32048</strain>
    </source>
</reference>
<dbReference type="PANTHER" id="PTHR42685">
    <property type="entry name" value="GERANYLGERANYL DIPHOSPHATE REDUCTASE"/>
    <property type="match status" value="1"/>
</dbReference>
<proteinExistence type="predicted"/>
<dbReference type="AlphaFoldDB" id="A0AA37HJW9"/>
<dbReference type="InterPro" id="IPR050407">
    <property type="entry name" value="Geranylgeranyl_reductase"/>
</dbReference>